<name>A0A975BFI5_9BACT</name>
<dbReference type="Proteomes" id="UP000663722">
    <property type="component" value="Chromosome"/>
</dbReference>
<dbReference type="RefSeq" id="WP_207680823.1">
    <property type="nucleotide sequence ID" value="NZ_CP061800.1"/>
</dbReference>
<evidence type="ECO:0000313" key="2">
    <source>
        <dbReference type="Proteomes" id="UP000663722"/>
    </source>
</evidence>
<sequence>MLYRTEQAFDGVQQLNDANESHHFKFNLDRDVDNNYPGIIIIRATGVDYHKNRVSLNDNFIGYLTSGKKSHFFEIDNRIYGALRKTGNTIAVLTCDIWGDRKSVSGLNIDDLAITNIDVAYKPR</sequence>
<gene>
    <name evidence="1" type="ORF">dnm_002430</name>
</gene>
<dbReference type="EMBL" id="CP061800">
    <property type="protein sequence ID" value="QTA84249.1"/>
    <property type="molecule type" value="Genomic_DNA"/>
</dbReference>
<accession>A0A975BFI5</accession>
<reference evidence="1" key="1">
    <citation type="journal article" date="2021" name="Microb. Physiol.">
        <title>Proteogenomic Insights into the Physiology of Marine, Sulfate-Reducing, Filamentous Desulfonema limicola and Desulfonema magnum.</title>
        <authorList>
            <person name="Schnaars V."/>
            <person name="Wohlbrand L."/>
            <person name="Scheve S."/>
            <person name="Hinrichs C."/>
            <person name="Reinhardt R."/>
            <person name="Rabus R."/>
        </authorList>
    </citation>
    <scope>NUCLEOTIDE SEQUENCE</scope>
    <source>
        <strain evidence="1">4be13</strain>
    </source>
</reference>
<proteinExistence type="predicted"/>
<protein>
    <submittedName>
        <fullName evidence="1">Uncharacterized protein</fullName>
    </submittedName>
</protein>
<dbReference type="KEGG" id="dmm:dnm_002430"/>
<organism evidence="1 2">
    <name type="scientific">Desulfonema magnum</name>
    <dbReference type="NCBI Taxonomy" id="45655"/>
    <lineage>
        <taxon>Bacteria</taxon>
        <taxon>Pseudomonadati</taxon>
        <taxon>Thermodesulfobacteriota</taxon>
        <taxon>Desulfobacteria</taxon>
        <taxon>Desulfobacterales</taxon>
        <taxon>Desulfococcaceae</taxon>
        <taxon>Desulfonema</taxon>
    </lineage>
</organism>
<keyword evidence="2" id="KW-1185">Reference proteome</keyword>
<evidence type="ECO:0000313" key="1">
    <source>
        <dbReference type="EMBL" id="QTA84249.1"/>
    </source>
</evidence>
<dbReference type="AlphaFoldDB" id="A0A975BFI5"/>